<feature type="region of interest" description="Disordered" evidence="1">
    <location>
        <begin position="72"/>
        <end position="92"/>
    </location>
</feature>
<name>A0AB39KNX2_9CAUL</name>
<dbReference type="AlphaFoldDB" id="A0AB39KNX2"/>
<dbReference type="PANTHER" id="PTHR35562">
    <property type="entry name" value="DNA ENDONUCLEASE SMRA-RELATED"/>
    <property type="match status" value="1"/>
</dbReference>
<dbReference type="InterPro" id="IPR036063">
    <property type="entry name" value="Smr_dom_sf"/>
</dbReference>
<feature type="region of interest" description="Disordered" evidence="1">
    <location>
        <begin position="104"/>
        <end position="134"/>
    </location>
</feature>
<evidence type="ECO:0000259" key="2">
    <source>
        <dbReference type="PROSITE" id="PS50828"/>
    </source>
</evidence>
<sequence length="222" mass="24375">MKRPLKPEERRLWDLVAGTVKGKAPDDAQVSKVTPKTLKKTRFGKRAPLPDPVPEADFHVPEDPAWTALAKSIRPDRAPPKPKAPPKTATAAAPLLLAAEDLKALQAPKRATRSGYDPIEPGRKRRISRERDPLEARLDLHGLDQDRARPTLEAFLRRASEEGYRSVLVITGKGKTGTGVLRRYVPEWLGAPHLSDIVAGVSQADRHHGGEGALYVALKKRG</sequence>
<protein>
    <submittedName>
        <fullName evidence="3">Smr/MutS family protein</fullName>
    </submittedName>
</protein>
<dbReference type="RefSeq" id="WP_369058036.1">
    <property type="nucleotide sequence ID" value="NZ_CP158375.1"/>
</dbReference>
<dbReference type="PANTHER" id="PTHR35562:SF2">
    <property type="entry name" value="DNA ENDONUCLEASE SMRA-RELATED"/>
    <property type="match status" value="1"/>
</dbReference>
<dbReference type="EMBL" id="CP158375">
    <property type="protein sequence ID" value="XDO95183.1"/>
    <property type="molecule type" value="Genomic_DNA"/>
</dbReference>
<dbReference type="PROSITE" id="PS50828">
    <property type="entry name" value="SMR"/>
    <property type="match status" value="1"/>
</dbReference>
<accession>A0AB39KNX2</accession>
<gene>
    <name evidence="3" type="ORF">ABOZ73_10110</name>
</gene>
<dbReference type="Pfam" id="PF01713">
    <property type="entry name" value="Smr"/>
    <property type="match status" value="1"/>
</dbReference>
<organism evidence="3">
    <name type="scientific">Caulobacter sp. 73W</name>
    <dbReference type="NCBI Taxonomy" id="3161137"/>
    <lineage>
        <taxon>Bacteria</taxon>
        <taxon>Pseudomonadati</taxon>
        <taxon>Pseudomonadota</taxon>
        <taxon>Alphaproteobacteria</taxon>
        <taxon>Caulobacterales</taxon>
        <taxon>Caulobacteraceae</taxon>
        <taxon>Caulobacter</taxon>
    </lineage>
</organism>
<feature type="domain" description="Smr" evidence="2">
    <location>
        <begin position="138"/>
        <end position="219"/>
    </location>
</feature>
<dbReference type="SUPFAM" id="SSF160443">
    <property type="entry name" value="SMR domain-like"/>
    <property type="match status" value="1"/>
</dbReference>
<proteinExistence type="predicted"/>
<dbReference type="InterPro" id="IPR002625">
    <property type="entry name" value="Smr_dom"/>
</dbReference>
<dbReference type="SMART" id="SM00463">
    <property type="entry name" value="SMR"/>
    <property type="match status" value="1"/>
</dbReference>
<evidence type="ECO:0000313" key="3">
    <source>
        <dbReference type="EMBL" id="XDO95183.1"/>
    </source>
</evidence>
<evidence type="ECO:0000256" key="1">
    <source>
        <dbReference type="SAM" id="MobiDB-lite"/>
    </source>
</evidence>
<feature type="region of interest" description="Disordered" evidence="1">
    <location>
        <begin position="41"/>
        <end position="60"/>
    </location>
</feature>
<reference evidence="3" key="1">
    <citation type="submission" date="2024-06" db="EMBL/GenBank/DDBJ databases">
        <title>Caulobacter inopinatus, sp. nov.</title>
        <authorList>
            <person name="Donachie S.P."/>
        </authorList>
    </citation>
    <scope>NUCLEOTIDE SEQUENCE</scope>
    <source>
        <strain evidence="3">73W</strain>
    </source>
</reference>
<dbReference type="Gene3D" id="3.30.1370.110">
    <property type="match status" value="1"/>
</dbReference>